<accession>A0A914PLU2</accession>
<dbReference type="PANTHER" id="PTHR16317:SF1">
    <property type="entry name" value="KICSTOR COMPLEX PROTEIN ITFG2"/>
    <property type="match status" value="1"/>
</dbReference>
<dbReference type="AlphaFoldDB" id="A0A914PLU2"/>
<dbReference type="GO" id="GO:0032006">
    <property type="term" value="P:regulation of TOR signaling"/>
    <property type="evidence" value="ECO:0007669"/>
    <property type="project" value="TreeGrafter"/>
</dbReference>
<dbReference type="InterPro" id="IPR031793">
    <property type="entry name" value="KICSTOR_ITFG2"/>
</dbReference>
<protein>
    <submittedName>
        <fullName evidence="2">Uncharacterized protein</fullName>
    </submittedName>
</protein>
<dbReference type="Pfam" id="PF15907">
    <property type="entry name" value="Itfg2"/>
    <property type="match status" value="1"/>
</dbReference>
<dbReference type="PANTHER" id="PTHR16317">
    <property type="entry name" value="INTEGRIN ALPHA REPEAT DOMAIN-CONTAINING"/>
    <property type="match status" value="1"/>
</dbReference>
<dbReference type="WBParaSite" id="PDA_v2.g16857.t1">
    <property type="protein sequence ID" value="PDA_v2.g16857.t1"/>
    <property type="gene ID" value="PDA_v2.g16857"/>
</dbReference>
<organism evidence="1 2">
    <name type="scientific">Panagrolaimus davidi</name>
    <dbReference type="NCBI Taxonomy" id="227884"/>
    <lineage>
        <taxon>Eukaryota</taxon>
        <taxon>Metazoa</taxon>
        <taxon>Ecdysozoa</taxon>
        <taxon>Nematoda</taxon>
        <taxon>Chromadorea</taxon>
        <taxon>Rhabditida</taxon>
        <taxon>Tylenchina</taxon>
        <taxon>Panagrolaimomorpha</taxon>
        <taxon>Panagrolaimoidea</taxon>
        <taxon>Panagrolaimidae</taxon>
        <taxon>Panagrolaimus</taxon>
    </lineage>
</organism>
<proteinExistence type="predicted"/>
<keyword evidence="1" id="KW-1185">Reference proteome</keyword>
<reference evidence="2" key="1">
    <citation type="submission" date="2022-11" db="UniProtKB">
        <authorList>
            <consortium name="WormBaseParasite"/>
        </authorList>
    </citation>
    <scope>IDENTIFICATION</scope>
</reference>
<name>A0A914PLU2_9BILA</name>
<evidence type="ECO:0000313" key="2">
    <source>
        <dbReference type="WBParaSite" id="PDA_v2.g16857.t1"/>
    </source>
</evidence>
<dbReference type="Proteomes" id="UP000887578">
    <property type="component" value="Unplaced"/>
</dbReference>
<evidence type="ECO:0000313" key="1">
    <source>
        <dbReference type="Proteomes" id="UP000887578"/>
    </source>
</evidence>
<sequence length="348" mass="38916">MKIIRKQASLPPLSLLVTKITNGPCSSMAFVQSTPADPIYLIIGKTTGEAVFFPISRSENLSKFESDIKCSISAISEGDLRSSNSKEIVIIQSNGLLQVLDYPSEYNDGPVRTFSQQIYANVCGCRILDIDGDKQMEMVVMLTDRVVRSYRYHEETDRLLPLNKWEMPSQISGWCIGFNGTYHYLLLSQCDQSQYVTIDFGPSKEVRVQNSIINDSIRTQLILSPRPQAADLAHCLAERIIIANLECQTETELRDVKYDICCAGALTLENGLSIVVTIDPKGQMLIYGWTKGLLQTTEPLAKCQSLKNPIFLCIYPYLQRNCCVCVSIVDVLNHVSVYLIDLAHIISV</sequence>